<dbReference type="Proteomes" id="UP000245444">
    <property type="component" value="Chromosome"/>
</dbReference>
<reference evidence="1 2" key="1">
    <citation type="submission" date="2018-05" db="EMBL/GenBank/DDBJ databases">
        <title>Complete Genome Sequence of Methylobacterium sp. 17Sr1-28.</title>
        <authorList>
            <person name="Srinivasan S."/>
        </authorList>
    </citation>
    <scope>NUCLEOTIDE SEQUENCE [LARGE SCALE GENOMIC DNA]</scope>
    <source>
        <strain evidence="1 2">17Sr1-28</strain>
    </source>
</reference>
<evidence type="ECO:0000313" key="1">
    <source>
        <dbReference type="EMBL" id="AWN47203.1"/>
    </source>
</evidence>
<dbReference type="EMBL" id="CP029553">
    <property type="protein sequence ID" value="AWN47203.1"/>
    <property type="molecule type" value="Genomic_DNA"/>
</dbReference>
<dbReference type="KEGG" id="mtea:DK419_13475"/>
<accession>A0A2U8WM89</accession>
<sequence>MSAMTEIVDREAIRARARAVRLATCKHWRGALAQPPCAAGVDLVERAGPRRMVGWGLRIPCCDAPEPAFVCERKDTPTLEQVEARERDMHESFGRALAVMAAIPADKAVSRGEVPCPQCGGPVHWERSPVNGHVRAACVAGCVSFIQ</sequence>
<protein>
    <submittedName>
        <fullName evidence="1">Uncharacterized protein</fullName>
    </submittedName>
</protein>
<evidence type="ECO:0000313" key="2">
    <source>
        <dbReference type="Proteomes" id="UP000245444"/>
    </source>
</evidence>
<dbReference type="OrthoDB" id="7993503at2"/>
<organism evidence="1 2">
    <name type="scientific">Methylobacterium terrae</name>
    <dbReference type="NCBI Taxonomy" id="2202827"/>
    <lineage>
        <taxon>Bacteria</taxon>
        <taxon>Pseudomonadati</taxon>
        <taxon>Pseudomonadota</taxon>
        <taxon>Alphaproteobacteria</taxon>
        <taxon>Hyphomicrobiales</taxon>
        <taxon>Methylobacteriaceae</taxon>
        <taxon>Methylobacterium</taxon>
    </lineage>
</organism>
<dbReference type="RefSeq" id="WP_109959534.1">
    <property type="nucleotide sequence ID" value="NZ_CP029553.1"/>
</dbReference>
<keyword evidence="2" id="KW-1185">Reference proteome</keyword>
<proteinExistence type="predicted"/>
<name>A0A2U8WM89_9HYPH</name>
<gene>
    <name evidence="1" type="ORF">DK419_13475</name>
</gene>
<dbReference type="AlphaFoldDB" id="A0A2U8WM89"/>